<dbReference type="InterPro" id="IPR011990">
    <property type="entry name" value="TPR-like_helical_dom_sf"/>
</dbReference>
<feature type="non-terminal residue" evidence="4">
    <location>
        <position position="418"/>
    </location>
</feature>
<dbReference type="SMART" id="SM00028">
    <property type="entry name" value="TPR"/>
    <property type="match status" value="2"/>
</dbReference>
<dbReference type="PANTHER" id="PTHR45831:SF2">
    <property type="entry name" value="LD24721P"/>
    <property type="match status" value="1"/>
</dbReference>
<dbReference type="Pfam" id="PF13414">
    <property type="entry name" value="TPR_11"/>
    <property type="match status" value="1"/>
</dbReference>
<dbReference type="AlphaFoldDB" id="A0AAD7ITQ7"/>
<dbReference type="Gene3D" id="1.25.40.10">
    <property type="entry name" value="Tetratricopeptide repeat domain"/>
    <property type="match status" value="1"/>
</dbReference>
<evidence type="ECO:0000256" key="3">
    <source>
        <dbReference type="PROSITE-ProRule" id="PRU00339"/>
    </source>
</evidence>
<evidence type="ECO:0000256" key="1">
    <source>
        <dbReference type="ARBA" id="ARBA00022737"/>
    </source>
</evidence>
<keyword evidence="1" id="KW-0677">Repeat</keyword>
<dbReference type="Proteomes" id="UP001215598">
    <property type="component" value="Unassembled WGS sequence"/>
</dbReference>
<name>A0AAD7ITQ7_9AGAR</name>
<dbReference type="InterPro" id="IPR019734">
    <property type="entry name" value="TPR_rpt"/>
</dbReference>
<dbReference type="InterPro" id="IPR047150">
    <property type="entry name" value="SGT"/>
</dbReference>
<sequence length="418" mass="47227">MTSSEDRSQRLKLQGNALYEEGDYMAAHEKYSEAIKEDPENPTFYCNRSATSLAMKEFLDAAYDAEKATKLDPKYAKAWGRLANATQCFEAWRTALACIPAQDPTAAQTALQAKFREGLKLSKAAKANPPPAQPSRLVAVPVGRVNQGLAQMPWVRAAALEKEVLLAQEQSSAIIILFSSRTFEKGLKSMKSTVKRYINGVPNAIEAMTNAILIDRRCFYMDKDWGKQYIEQGGAKIVCEQAPGRLRKEGWGSVGPAICMTVRLWIMQGFLSGSNGDQRVAAEYFRSSLDVIEWGRENWKDVPRDKRGDIFDITFMRSVNRLFIAAVMDWLGMEDPDCTYTPQDLAKFAQDMIKELKSNTPEKIHEEEYHPDRLSFYTAWWVYPHADALGALGWFHLRLCKKTKSLEDKKIHLTAAAR</sequence>
<proteinExistence type="predicted"/>
<gene>
    <name evidence="4" type="ORF">B0H16DRAFT_1549797</name>
</gene>
<dbReference type="GO" id="GO:0016020">
    <property type="term" value="C:membrane"/>
    <property type="evidence" value="ECO:0007669"/>
    <property type="project" value="TreeGrafter"/>
</dbReference>
<dbReference type="PROSITE" id="PS50005">
    <property type="entry name" value="TPR"/>
    <property type="match status" value="1"/>
</dbReference>
<organism evidence="4 5">
    <name type="scientific">Mycena metata</name>
    <dbReference type="NCBI Taxonomy" id="1033252"/>
    <lineage>
        <taxon>Eukaryota</taxon>
        <taxon>Fungi</taxon>
        <taxon>Dikarya</taxon>
        <taxon>Basidiomycota</taxon>
        <taxon>Agaricomycotina</taxon>
        <taxon>Agaricomycetes</taxon>
        <taxon>Agaricomycetidae</taxon>
        <taxon>Agaricales</taxon>
        <taxon>Marasmiineae</taxon>
        <taxon>Mycenaceae</taxon>
        <taxon>Mycena</taxon>
    </lineage>
</organism>
<keyword evidence="5" id="KW-1185">Reference proteome</keyword>
<evidence type="ECO:0000313" key="5">
    <source>
        <dbReference type="Proteomes" id="UP001215598"/>
    </source>
</evidence>
<dbReference type="GO" id="GO:0072380">
    <property type="term" value="C:TRC complex"/>
    <property type="evidence" value="ECO:0007669"/>
    <property type="project" value="TreeGrafter"/>
</dbReference>
<reference evidence="4" key="1">
    <citation type="submission" date="2023-03" db="EMBL/GenBank/DDBJ databases">
        <title>Massive genome expansion in bonnet fungi (Mycena s.s.) driven by repeated elements and novel gene families across ecological guilds.</title>
        <authorList>
            <consortium name="Lawrence Berkeley National Laboratory"/>
            <person name="Harder C.B."/>
            <person name="Miyauchi S."/>
            <person name="Viragh M."/>
            <person name="Kuo A."/>
            <person name="Thoen E."/>
            <person name="Andreopoulos B."/>
            <person name="Lu D."/>
            <person name="Skrede I."/>
            <person name="Drula E."/>
            <person name="Henrissat B."/>
            <person name="Morin E."/>
            <person name="Kohler A."/>
            <person name="Barry K."/>
            <person name="LaButti K."/>
            <person name="Morin E."/>
            <person name="Salamov A."/>
            <person name="Lipzen A."/>
            <person name="Mereny Z."/>
            <person name="Hegedus B."/>
            <person name="Baldrian P."/>
            <person name="Stursova M."/>
            <person name="Weitz H."/>
            <person name="Taylor A."/>
            <person name="Grigoriev I.V."/>
            <person name="Nagy L.G."/>
            <person name="Martin F."/>
            <person name="Kauserud H."/>
        </authorList>
    </citation>
    <scope>NUCLEOTIDE SEQUENCE</scope>
    <source>
        <strain evidence="4">CBHHK182m</strain>
    </source>
</reference>
<dbReference type="EMBL" id="JARKIB010000066">
    <property type="protein sequence ID" value="KAJ7750193.1"/>
    <property type="molecule type" value="Genomic_DNA"/>
</dbReference>
<dbReference type="GO" id="GO:0060090">
    <property type="term" value="F:molecular adaptor activity"/>
    <property type="evidence" value="ECO:0007669"/>
    <property type="project" value="TreeGrafter"/>
</dbReference>
<feature type="repeat" description="TPR" evidence="3">
    <location>
        <begin position="8"/>
        <end position="41"/>
    </location>
</feature>
<protein>
    <recommendedName>
        <fullName evidence="6">TPR-like protein</fullName>
    </recommendedName>
</protein>
<dbReference type="PANTHER" id="PTHR45831">
    <property type="entry name" value="LD24721P"/>
    <property type="match status" value="1"/>
</dbReference>
<dbReference type="GO" id="GO:0006620">
    <property type="term" value="P:post-translational protein targeting to endoplasmic reticulum membrane"/>
    <property type="evidence" value="ECO:0007669"/>
    <property type="project" value="TreeGrafter"/>
</dbReference>
<evidence type="ECO:0000256" key="2">
    <source>
        <dbReference type="ARBA" id="ARBA00022803"/>
    </source>
</evidence>
<evidence type="ECO:0000313" key="4">
    <source>
        <dbReference type="EMBL" id="KAJ7750193.1"/>
    </source>
</evidence>
<dbReference type="SUPFAM" id="SSF48452">
    <property type="entry name" value="TPR-like"/>
    <property type="match status" value="1"/>
</dbReference>
<comment type="caution">
    <text evidence="4">The sequence shown here is derived from an EMBL/GenBank/DDBJ whole genome shotgun (WGS) entry which is preliminary data.</text>
</comment>
<evidence type="ECO:0008006" key="6">
    <source>
        <dbReference type="Google" id="ProtNLM"/>
    </source>
</evidence>
<keyword evidence="2 3" id="KW-0802">TPR repeat</keyword>
<accession>A0AAD7ITQ7</accession>